<dbReference type="PANTHER" id="PTHR43305">
    <property type="entry name" value="FAMILY N-ACETYLTRANSFERASE, PUTATIVE (AFU_ORTHOLOGUE AFUA_2G01380)-RELATED"/>
    <property type="match status" value="1"/>
</dbReference>
<reference evidence="2 3" key="1">
    <citation type="submission" date="2019-05" db="EMBL/GenBank/DDBJ databases">
        <authorList>
            <consortium name="Science for Life Laboratories"/>
        </authorList>
    </citation>
    <scope>NUCLEOTIDE SEQUENCE [LARGE SCALE GENOMIC DNA]</scope>
    <source>
        <strain evidence="2">Soil9</strain>
    </source>
</reference>
<dbReference type="Pfam" id="PF00583">
    <property type="entry name" value="Acetyltransf_1"/>
    <property type="match status" value="1"/>
</dbReference>
<dbReference type="InterPro" id="IPR052777">
    <property type="entry name" value="Acetyltransferase_Enz"/>
</dbReference>
<dbReference type="RefSeq" id="WP_162671843.1">
    <property type="nucleotide sequence ID" value="NZ_LR593886.1"/>
</dbReference>
<dbReference type="PROSITE" id="PS51186">
    <property type="entry name" value="GNAT"/>
    <property type="match status" value="1"/>
</dbReference>
<accession>A0A6P2DD86</accession>
<name>A0A6P2DD86_9BACT</name>
<organism evidence="2 3">
    <name type="scientific">Gemmata massiliana</name>
    <dbReference type="NCBI Taxonomy" id="1210884"/>
    <lineage>
        <taxon>Bacteria</taxon>
        <taxon>Pseudomonadati</taxon>
        <taxon>Planctomycetota</taxon>
        <taxon>Planctomycetia</taxon>
        <taxon>Gemmatales</taxon>
        <taxon>Gemmataceae</taxon>
        <taxon>Gemmata</taxon>
    </lineage>
</organism>
<dbReference type="PANTHER" id="PTHR43305:SF1">
    <property type="entry name" value="FAMILY N-ACETYLTRANSFERASE, PUTATIVE (AFU_ORTHOLOGUE AFUA_2G01380)-RELATED"/>
    <property type="match status" value="1"/>
</dbReference>
<evidence type="ECO:0000313" key="2">
    <source>
        <dbReference type="EMBL" id="VTR99291.1"/>
    </source>
</evidence>
<dbReference type="SUPFAM" id="SSF55729">
    <property type="entry name" value="Acyl-CoA N-acyltransferases (Nat)"/>
    <property type="match status" value="1"/>
</dbReference>
<dbReference type="KEGG" id="gms:SOIL9_85670"/>
<evidence type="ECO:0000259" key="1">
    <source>
        <dbReference type="PROSITE" id="PS51186"/>
    </source>
</evidence>
<keyword evidence="3" id="KW-1185">Reference proteome</keyword>
<proteinExistence type="predicted"/>
<sequence>MNLTILHPTTPEELQTVRVLFQDYADALGIDLGFQNFAEELAGLPGKYAPPSGCILLAEVDGQPAGVVALKPLEGNACEMKRLYVRSPFRKEGVGRTLAERIIQEAKQLGYRRIRLDTIAPIMGKAVALYRALGFEEIPPYCDNPVPGAVFMELRLAPDSDE</sequence>
<dbReference type="InterPro" id="IPR016181">
    <property type="entry name" value="Acyl_CoA_acyltransferase"/>
</dbReference>
<dbReference type="Proteomes" id="UP000464178">
    <property type="component" value="Chromosome"/>
</dbReference>
<dbReference type="CDD" id="cd04301">
    <property type="entry name" value="NAT_SF"/>
    <property type="match status" value="1"/>
</dbReference>
<keyword evidence="2" id="KW-0808">Transferase</keyword>
<evidence type="ECO:0000313" key="3">
    <source>
        <dbReference type="Proteomes" id="UP000464178"/>
    </source>
</evidence>
<gene>
    <name evidence="2" type="ORF">SOIL9_85670</name>
</gene>
<feature type="domain" description="N-acetyltransferase" evidence="1">
    <location>
        <begin position="4"/>
        <end position="157"/>
    </location>
</feature>
<dbReference type="EMBL" id="LR593886">
    <property type="protein sequence ID" value="VTR99291.1"/>
    <property type="molecule type" value="Genomic_DNA"/>
</dbReference>
<dbReference type="Gene3D" id="3.40.630.30">
    <property type="match status" value="1"/>
</dbReference>
<dbReference type="AlphaFoldDB" id="A0A6P2DD86"/>
<dbReference type="GO" id="GO:0016747">
    <property type="term" value="F:acyltransferase activity, transferring groups other than amino-acyl groups"/>
    <property type="evidence" value="ECO:0007669"/>
    <property type="project" value="InterPro"/>
</dbReference>
<dbReference type="InterPro" id="IPR000182">
    <property type="entry name" value="GNAT_dom"/>
</dbReference>
<protein>
    <recommendedName>
        <fullName evidence="1">N-acetyltransferase domain-containing protein</fullName>
    </recommendedName>
</protein>